<dbReference type="GO" id="GO:0046872">
    <property type="term" value="F:metal ion binding"/>
    <property type="evidence" value="ECO:0007669"/>
    <property type="project" value="UniProtKB-KW"/>
</dbReference>
<dbReference type="InterPro" id="IPR023214">
    <property type="entry name" value="HAD_sf"/>
</dbReference>
<evidence type="ECO:0000313" key="5">
    <source>
        <dbReference type="Proteomes" id="UP001431532"/>
    </source>
</evidence>
<dbReference type="GO" id="GO:0008962">
    <property type="term" value="F:phosphatidylglycerophosphatase activity"/>
    <property type="evidence" value="ECO:0007669"/>
    <property type="project" value="InterPro"/>
</dbReference>
<dbReference type="SUPFAM" id="SSF56784">
    <property type="entry name" value="HAD-like"/>
    <property type="match status" value="1"/>
</dbReference>
<dbReference type="PANTHER" id="PTHR46470:SF2">
    <property type="entry name" value="GLYCERALDEHYDE 3-PHOSPHATE PHOSPHATASE"/>
    <property type="match status" value="1"/>
</dbReference>
<dbReference type="Proteomes" id="UP001431532">
    <property type="component" value="Unassembled WGS sequence"/>
</dbReference>
<dbReference type="NCBIfam" id="TIGR01668">
    <property type="entry name" value="YqeG_hyp_ppase"/>
    <property type="match status" value="1"/>
</dbReference>
<sequence>MAVYQKCIPHAYHASIFEIPYQNLKQQGIKSLFFDLDNTIIAYDDQELKKKHIDLLNKLKKDFQIVVISNTNYKRVTKALTNLDVPYIWYAKKPLKFGFKKAMKMVDSTKEETIVIGDQLMTDIYGGTRFGIKSILIRSVKRKSDHKITQFNRKVEKIIIKKIKRKLPDLYEERLKAYVDDH</sequence>
<gene>
    <name evidence="4" type="ORF">QJ521_01915</name>
</gene>
<protein>
    <submittedName>
        <fullName evidence="4">YqeG family HAD IIIA-type phosphatase</fullName>
    </submittedName>
</protein>
<name>A0AAW6U720_9MOLU</name>
<dbReference type="InterPro" id="IPR006549">
    <property type="entry name" value="HAD-SF_hydro_IIIA"/>
</dbReference>
<dbReference type="Gene3D" id="3.40.50.1000">
    <property type="entry name" value="HAD superfamily/HAD-like"/>
    <property type="match status" value="1"/>
</dbReference>
<organism evidence="4 5">
    <name type="scientific">Peloplasma aerotolerans</name>
    <dbReference type="NCBI Taxonomy" id="3044389"/>
    <lineage>
        <taxon>Bacteria</taxon>
        <taxon>Bacillati</taxon>
        <taxon>Mycoplasmatota</taxon>
        <taxon>Mollicutes</taxon>
        <taxon>Acholeplasmatales</taxon>
        <taxon>Acholeplasmataceae</taxon>
        <taxon>Peloplasma</taxon>
    </lineage>
</organism>
<keyword evidence="5" id="KW-1185">Reference proteome</keyword>
<evidence type="ECO:0000256" key="2">
    <source>
        <dbReference type="ARBA" id="ARBA00022801"/>
    </source>
</evidence>
<dbReference type="Pfam" id="PF09419">
    <property type="entry name" value="PGP_phosphatase"/>
    <property type="match status" value="1"/>
</dbReference>
<evidence type="ECO:0000256" key="1">
    <source>
        <dbReference type="ARBA" id="ARBA00022723"/>
    </source>
</evidence>
<evidence type="ECO:0000256" key="3">
    <source>
        <dbReference type="ARBA" id="ARBA00022842"/>
    </source>
</evidence>
<comment type="caution">
    <text evidence="4">The sequence shown here is derived from an EMBL/GenBank/DDBJ whole genome shotgun (WGS) entry which is preliminary data.</text>
</comment>
<accession>A0AAW6U720</accession>
<keyword evidence="3" id="KW-0460">Magnesium</keyword>
<dbReference type="InterPro" id="IPR010021">
    <property type="entry name" value="PGPP1/Gep4"/>
</dbReference>
<dbReference type="EMBL" id="JASCXW010000003">
    <property type="protein sequence ID" value="MDI6452307.1"/>
    <property type="molecule type" value="Genomic_DNA"/>
</dbReference>
<keyword evidence="2" id="KW-0378">Hydrolase</keyword>
<evidence type="ECO:0000313" key="4">
    <source>
        <dbReference type="EMBL" id="MDI6452307.1"/>
    </source>
</evidence>
<dbReference type="InterPro" id="IPR051400">
    <property type="entry name" value="HAD-like_hydrolase"/>
</dbReference>
<dbReference type="PANTHER" id="PTHR46470">
    <property type="entry name" value="N-ACYLNEURAMINATE-9-PHOSPHATASE"/>
    <property type="match status" value="1"/>
</dbReference>
<proteinExistence type="predicted"/>
<keyword evidence="1" id="KW-0479">Metal-binding</keyword>
<reference evidence="4" key="1">
    <citation type="submission" date="2023-05" db="EMBL/GenBank/DDBJ databases">
        <title>Mariniplasma microaerophilum sp. nov., a novel anaerobic mollicute isolated from terrestrial mud volcano, Taman Peninsula, Russia.</title>
        <authorList>
            <person name="Khomyakova M.A."/>
            <person name="Merkel A.Y."/>
            <person name="Slobodkin A.I."/>
        </authorList>
    </citation>
    <scope>NUCLEOTIDE SEQUENCE</scope>
    <source>
        <strain evidence="4">M4Ah</strain>
    </source>
</reference>
<dbReference type="InterPro" id="IPR027706">
    <property type="entry name" value="PGP_Pase"/>
</dbReference>
<dbReference type="NCBIfam" id="TIGR01662">
    <property type="entry name" value="HAD-SF-IIIA"/>
    <property type="match status" value="1"/>
</dbReference>
<dbReference type="InterPro" id="IPR036412">
    <property type="entry name" value="HAD-like_sf"/>
</dbReference>
<dbReference type="RefSeq" id="WP_282838722.1">
    <property type="nucleotide sequence ID" value="NZ_JASCXW010000003.1"/>
</dbReference>
<dbReference type="AlphaFoldDB" id="A0AAW6U720"/>